<organism evidence="5 6">
    <name type="scientific">Lates japonicus</name>
    <name type="common">Japanese lates</name>
    <dbReference type="NCBI Taxonomy" id="270547"/>
    <lineage>
        <taxon>Eukaryota</taxon>
        <taxon>Metazoa</taxon>
        <taxon>Chordata</taxon>
        <taxon>Craniata</taxon>
        <taxon>Vertebrata</taxon>
        <taxon>Euteleostomi</taxon>
        <taxon>Actinopterygii</taxon>
        <taxon>Neopterygii</taxon>
        <taxon>Teleostei</taxon>
        <taxon>Neoteleostei</taxon>
        <taxon>Acanthomorphata</taxon>
        <taxon>Carangaria</taxon>
        <taxon>Carangaria incertae sedis</taxon>
        <taxon>Centropomidae</taxon>
        <taxon>Lates</taxon>
    </lineage>
</organism>
<dbReference type="PANTHER" id="PTHR14191:SF7">
    <property type="entry name" value="NA(+)_H(+) EXCHANGE REGULATORY COFACTOR NHE-RF1"/>
    <property type="match status" value="1"/>
</dbReference>
<dbReference type="Pfam" id="PF17820">
    <property type="entry name" value="PDZ_6"/>
    <property type="match status" value="1"/>
</dbReference>
<evidence type="ECO:0000256" key="3">
    <source>
        <dbReference type="ARBA" id="ARBA00022737"/>
    </source>
</evidence>
<dbReference type="SUPFAM" id="SSF50156">
    <property type="entry name" value="PDZ domain-like"/>
    <property type="match status" value="1"/>
</dbReference>
<evidence type="ECO:0000256" key="1">
    <source>
        <dbReference type="ARBA" id="ARBA00004236"/>
    </source>
</evidence>
<dbReference type="Gene3D" id="2.30.42.10">
    <property type="match status" value="1"/>
</dbReference>
<sequence length="107" mass="12050">EVCTGLRPRLCVIQRGSNGYGFNLHSERARPGQYIRAVDEDSPAERAGLLAKDRILQVNGAQWKGRRFRSSGGHQSQVERDPLLVVVDPTDASFFKRCRKWPPTLTT</sequence>
<reference evidence="5" key="1">
    <citation type="submission" date="2022-08" db="EMBL/GenBank/DDBJ databases">
        <title>Genome sequencing of akame (Lates japonicus).</title>
        <authorList>
            <person name="Hashiguchi Y."/>
            <person name="Takahashi H."/>
        </authorList>
    </citation>
    <scope>NUCLEOTIDE SEQUENCE</scope>
    <source>
        <strain evidence="5">Kochi</strain>
    </source>
</reference>
<dbReference type="Proteomes" id="UP001279410">
    <property type="component" value="Unassembled WGS sequence"/>
</dbReference>
<evidence type="ECO:0000313" key="5">
    <source>
        <dbReference type="EMBL" id="GLD60575.1"/>
    </source>
</evidence>
<dbReference type="InterPro" id="IPR036034">
    <property type="entry name" value="PDZ_sf"/>
</dbReference>
<keyword evidence="3" id="KW-0677">Repeat</keyword>
<dbReference type="EMBL" id="BRZM01000041">
    <property type="protein sequence ID" value="GLD60575.1"/>
    <property type="molecule type" value="Genomic_DNA"/>
</dbReference>
<dbReference type="GO" id="GO:0072659">
    <property type="term" value="P:protein localization to plasma membrane"/>
    <property type="evidence" value="ECO:0007669"/>
    <property type="project" value="TreeGrafter"/>
</dbReference>
<dbReference type="GO" id="GO:0005102">
    <property type="term" value="F:signaling receptor binding"/>
    <property type="evidence" value="ECO:0007669"/>
    <property type="project" value="TreeGrafter"/>
</dbReference>
<dbReference type="InterPro" id="IPR051067">
    <property type="entry name" value="NHER"/>
</dbReference>
<proteinExistence type="predicted"/>
<feature type="domain" description="PDZ" evidence="4">
    <location>
        <begin position="10"/>
        <end position="60"/>
    </location>
</feature>
<keyword evidence="6" id="KW-1185">Reference proteome</keyword>
<evidence type="ECO:0000313" key="6">
    <source>
        <dbReference type="Proteomes" id="UP001279410"/>
    </source>
</evidence>
<dbReference type="PROSITE" id="PS50106">
    <property type="entry name" value="PDZ"/>
    <property type="match status" value="1"/>
</dbReference>
<evidence type="ECO:0000256" key="2">
    <source>
        <dbReference type="ARBA" id="ARBA00022475"/>
    </source>
</evidence>
<dbReference type="CDD" id="cd06768">
    <property type="entry name" value="PDZ_NHERF-like"/>
    <property type="match status" value="1"/>
</dbReference>
<dbReference type="GO" id="GO:0043495">
    <property type="term" value="F:protein-membrane adaptor activity"/>
    <property type="evidence" value="ECO:0007669"/>
    <property type="project" value="TreeGrafter"/>
</dbReference>
<keyword evidence="2" id="KW-0472">Membrane</keyword>
<dbReference type="GO" id="GO:0016324">
    <property type="term" value="C:apical plasma membrane"/>
    <property type="evidence" value="ECO:0007669"/>
    <property type="project" value="TreeGrafter"/>
</dbReference>
<dbReference type="PANTHER" id="PTHR14191">
    <property type="entry name" value="PDZ DOMAIN CONTAINING PROTEIN"/>
    <property type="match status" value="1"/>
</dbReference>
<evidence type="ECO:0000259" key="4">
    <source>
        <dbReference type="PROSITE" id="PS50106"/>
    </source>
</evidence>
<feature type="non-terminal residue" evidence="5">
    <location>
        <position position="1"/>
    </location>
</feature>
<gene>
    <name evidence="5" type="ORF">AKAME5_001246100</name>
</gene>
<dbReference type="AlphaFoldDB" id="A0AAD3MW43"/>
<dbReference type="InterPro" id="IPR001478">
    <property type="entry name" value="PDZ"/>
</dbReference>
<name>A0AAD3MW43_LATJO</name>
<comment type="caution">
    <text evidence="5">The sequence shown here is derived from an EMBL/GenBank/DDBJ whole genome shotgun (WGS) entry which is preliminary data.</text>
</comment>
<dbReference type="SMART" id="SM00228">
    <property type="entry name" value="PDZ"/>
    <property type="match status" value="1"/>
</dbReference>
<dbReference type="InterPro" id="IPR041489">
    <property type="entry name" value="PDZ_6"/>
</dbReference>
<protein>
    <submittedName>
        <fullName evidence="5">Na(+)/H(+) exchange regulatory cofactor NHE-RF1-like protein</fullName>
    </submittedName>
</protein>
<keyword evidence="2" id="KW-1003">Cell membrane</keyword>
<accession>A0AAD3MW43</accession>
<comment type="subcellular location">
    <subcellularLocation>
        <location evidence="1">Cell membrane</location>
    </subcellularLocation>
</comment>